<sequence length="235" mass="26320">MASQDSSTESPLKRIYESGEWSDLTISTATRDFRVHKNIVCPACPFFDAACTGDFREAHTGVVKLPESAETVEGILRYIYGLPVGHATVEHAAAPNIDHLRECIDLHVISDKYDLPGLRTITKRSIITYLRCVDTASKLVDAGFYIHEHEPGTIDDSVMTHLATITAKNLHTIREHEVAWQKLISHEGYLTAAMSLILRSTKWTPLTATIRFGGDEEEERDFVRVYNGLRTYGSL</sequence>
<reference evidence="2" key="1">
    <citation type="journal article" date="2020" name="Stud. Mycol.">
        <title>101 Dothideomycetes genomes: a test case for predicting lifestyles and emergence of pathogens.</title>
        <authorList>
            <person name="Haridas S."/>
            <person name="Albert R."/>
            <person name="Binder M."/>
            <person name="Bloem J."/>
            <person name="Labutti K."/>
            <person name="Salamov A."/>
            <person name="Andreopoulos B."/>
            <person name="Baker S."/>
            <person name="Barry K."/>
            <person name="Bills G."/>
            <person name="Bluhm B."/>
            <person name="Cannon C."/>
            <person name="Castanera R."/>
            <person name="Culley D."/>
            <person name="Daum C."/>
            <person name="Ezra D."/>
            <person name="Gonzalez J."/>
            <person name="Henrissat B."/>
            <person name="Kuo A."/>
            <person name="Liang C."/>
            <person name="Lipzen A."/>
            <person name="Lutzoni F."/>
            <person name="Magnuson J."/>
            <person name="Mondo S."/>
            <person name="Nolan M."/>
            <person name="Ohm R."/>
            <person name="Pangilinan J."/>
            <person name="Park H.-J."/>
            <person name="Ramirez L."/>
            <person name="Alfaro M."/>
            <person name="Sun H."/>
            <person name="Tritt A."/>
            <person name="Yoshinaga Y."/>
            <person name="Zwiers L.-H."/>
            <person name="Turgeon B."/>
            <person name="Goodwin S."/>
            <person name="Spatafora J."/>
            <person name="Crous P."/>
            <person name="Grigoriev I."/>
        </authorList>
    </citation>
    <scope>NUCLEOTIDE SEQUENCE</scope>
    <source>
        <strain evidence="2">SCOH1-5</strain>
    </source>
</reference>
<dbReference type="Proteomes" id="UP000799539">
    <property type="component" value="Unassembled WGS sequence"/>
</dbReference>
<dbReference type="CDD" id="cd18186">
    <property type="entry name" value="BTB_POZ_ZBTB_KLHL-like"/>
    <property type="match status" value="1"/>
</dbReference>
<organism evidence="2 3">
    <name type="scientific">Cercospora zeae-maydis SCOH1-5</name>
    <dbReference type="NCBI Taxonomy" id="717836"/>
    <lineage>
        <taxon>Eukaryota</taxon>
        <taxon>Fungi</taxon>
        <taxon>Dikarya</taxon>
        <taxon>Ascomycota</taxon>
        <taxon>Pezizomycotina</taxon>
        <taxon>Dothideomycetes</taxon>
        <taxon>Dothideomycetidae</taxon>
        <taxon>Mycosphaerellales</taxon>
        <taxon>Mycosphaerellaceae</taxon>
        <taxon>Cercospora</taxon>
    </lineage>
</organism>
<dbReference type="Pfam" id="PF00651">
    <property type="entry name" value="BTB"/>
    <property type="match status" value="1"/>
</dbReference>
<feature type="domain" description="BTB" evidence="1">
    <location>
        <begin position="22"/>
        <end position="80"/>
    </location>
</feature>
<dbReference type="PANTHER" id="PTHR47843">
    <property type="entry name" value="BTB DOMAIN-CONTAINING PROTEIN-RELATED"/>
    <property type="match status" value="1"/>
</dbReference>
<dbReference type="SMART" id="SM00225">
    <property type="entry name" value="BTB"/>
    <property type="match status" value="1"/>
</dbReference>
<accession>A0A6A6FJW6</accession>
<name>A0A6A6FJW6_9PEZI</name>
<keyword evidence="3" id="KW-1185">Reference proteome</keyword>
<dbReference type="SUPFAM" id="SSF54695">
    <property type="entry name" value="POZ domain"/>
    <property type="match status" value="1"/>
</dbReference>
<evidence type="ECO:0000259" key="1">
    <source>
        <dbReference type="PROSITE" id="PS50097"/>
    </source>
</evidence>
<evidence type="ECO:0000313" key="3">
    <source>
        <dbReference type="Proteomes" id="UP000799539"/>
    </source>
</evidence>
<gene>
    <name evidence="2" type="ORF">CERZMDRAFT_83862</name>
</gene>
<dbReference type="AlphaFoldDB" id="A0A6A6FJW6"/>
<dbReference type="OrthoDB" id="3644790at2759"/>
<protein>
    <recommendedName>
        <fullName evidence="1">BTB domain-containing protein</fullName>
    </recommendedName>
</protein>
<evidence type="ECO:0000313" key="2">
    <source>
        <dbReference type="EMBL" id="KAF2213759.1"/>
    </source>
</evidence>
<dbReference type="InterPro" id="IPR011333">
    <property type="entry name" value="SKP1/BTB/POZ_sf"/>
</dbReference>
<dbReference type="Gene3D" id="3.30.710.10">
    <property type="entry name" value="Potassium Channel Kv1.1, Chain A"/>
    <property type="match status" value="1"/>
</dbReference>
<dbReference type="PROSITE" id="PS50097">
    <property type="entry name" value="BTB"/>
    <property type="match status" value="1"/>
</dbReference>
<dbReference type="PANTHER" id="PTHR47843:SF5">
    <property type="entry name" value="BTB_POZ DOMAIN PROTEIN"/>
    <property type="match status" value="1"/>
</dbReference>
<dbReference type="InterPro" id="IPR000210">
    <property type="entry name" value="BTB/POZ_dom"/>
</dbReference>
<dbReference type="EMBL" id="ML992670">
    <property type="protein sequence ID" value="KAF2213759.1"/>
    <property type="molecule type" value="Genomic_DNA"/>
</dbReference>
<proteinExistence type="predicted"/>